<keyword evidence="4 10" id="KW-0812">Transmembrane</keyword>
<dbReference type="Gene3D" id="2.170.130.10">
    <property type="entry name" value="TonB-dependent receptor, plug domain"/>
    <property type="match status" value="1"/>
</dbReference>
<gene>
    <name evidence="15" type="ORF">HNR48_000920</name>
</gene>
<evidence type="ECO:0000256" key="1">
    <source>
        <dbReference type="ARBA" id="ARBA00004571"/>
    </source>
</evidence>
<evidence type="ECO:0000313" key="15">
    <source>
        <dbReference type="EMBL" id="MBB6520642.1"/>
    </source>
</evidence>
<dbReference type="Pfam" id="PF00593">
    <property type="entry name" value="TonB_dep_Rec_b-barrel"/>
    <property type="match status" value="1"/>
</dbReference>
<keyword evidence="16" id="KW-1185">Reference proteome</keyword>
<evidence type="ECO:0000256" key="7">
    <source>
        <dbReference type="ARBA" id="ARBA00023077"/>
    </source>
</evidence>
<dbReference type="InParanoid" id="A0A7X0JR60"/>
<evidence type="ECO:0000256" key="12">
    <source>
        <dbReference type="SAM" id="SignalP"/>
    </source>
</evidence>
<reference evidence="15 16" key="1">
    <citation type="submission" date="2020-08" db="EMBL/GenBank/DDBJ databases">
        <title>Genomic Encyclopedia of Type Strains, Phase IV (KMG-IV): sequencing the most valuable type-strain genomes for metagenomic binning, comparative biology and taxonomic classification.</title>
        <authorList>
            <person name="Goeker M."/>
        </authorList>
    </citation>
    <scope>NUCLEOTIDE SEQUENCE [LARGE SCALE GENOMIC DNA]</scope>
    <source>
        <strain evidence="15 16">DSM 22368</strain>
    </source>
</reference>
<dbReference type="PANTHER" id="PTHR30069:SF53">
    <property type="entry name" value="COLICIN I RECEPTOR-RELATED"/>
    <property type="match status" value="1"/>
</dbReference>
<evidence type="ECO:0000256" key="4">
    <source>
        <dbReference type="ARBA" id="ARBA00022692"/>
    </source>
</evidence>
<dbReference type="Proteomes" id="UP000528457">
    <property type="component" value="Unassembled WGS sequence"/>
</dbReference>
<keyword evidence="6" id="KW-0406">Ion transport</keyword>
<dbReference type="Gene3D" id="2.40.170.20">
    <property type="entry name" value="TonB-dependent receptor, beta-barrel domain"/>
    <property type="match status" value="1"/>
</dbReference>
<evidence type="ECO:0000256" key="9">
    <source>
        <dbReference type="ARBA" id="ARBA00023237"/>
    </source>
</evidence>
<comment type="subcellular location">
    <subcellularLocation>
        <location evidence="1 10">Cell outer membrane</location>
        <topology evidence="1 10">Multi-pass membrane protein</topology>
    </subcellularLocation>
</comment>
<accession>A0A7X0JR60</accession>
<organism evidence="15 16">
    <name type="scientific">Pseudoteredinibacter isoporae</name>
    <dbReference type="NCBI Taxonomy" id="570281"/>
    <lineage>
        <taxon>Bacteria</taxon>
        <taxon>Pseudomonadati</taxon>
        <taxon>Pseudomonadota</taxon>
        <taxon>Gammaproteobacteria</taxon>
        <taxon>Cellvibrionales</taxon>
        <taxon>Cellvibrionaceae</taxon>
        <taxon>Pseudoteredinibacter</taxon>
    </lineage>
</organism>
<evidence type="ECO:0000259" key="13">
    <source>
        <dbReference type="Pfam" id="PF00593"/>
    </source>
</evidence>
<evidence type="ECO:0000313" key="16">
    <source>
        <dbReference type="Proteomes" id="UP000528457"/>
    </source>
</evidence>
<name>A0A7X0JR60_9GAMM</name>
<protein>
    <submittedName>
        <fullName evidence="15">Iron complex outermembrane receptor protein</fullName>
    </submittedName>
</protein>
<dbReference type="InterPro" id="IPR039426">
    <property type="entry name" value="TonB-dep_rcpt-like"/>
</dbReference>
<dbReference type="Pfam" id="PF07715">
    <property type="entry name" value="Plug"/>
    <property type="match status" value="1"/>
</dbReference>
<keyword evidence="5 12" id="KW-0732">Signal</keyword>
<dbReference type="GO" id="GO:0015344">
    <property type="term" value="F:siderophore uptake transmembrane transporter activity"/>
    <property type="evidence" value="ECO:0007669"/>
    <property type="project" value="TreeGrafter"/>
</dbReference>
<comment type="caution">
    <text evidence="15">The sequence shown here is derived from an EMBL/GenBank/DDBJ whole genome shotgun (WGS) entry which is preliminary data.</text>
</comment>
<feature type="chain" id="PRO_5030590812" evidence="12">
    <location>
        <begin position="23"/>
        <end position="745"/>
    </location>
</feature>
<dbReference type="RefSeq" id="WP_166850648.1">
    <property type="nucleotide sequence ID" value="NZ_JAAONY010000001.1"/>
</dbReference>
<dbReference type="PANTHER" id="PTHR30069">
    <property type="entry name" value="TONB-DEPENDENT OUTER MEMBRANE RECEPTOR"/>
    <property type="match status" value="1"/>
</dbReference>
<evidence type="ECO:0000256" key="2">
    <source>
        <dbReference type="ARBA" id="ARBA00022448"/>
    </source>
</evidence>
<keyword evidence="8 10" id="KW-0472">Membrane</keyword>
<dbReference type="EMBL" id="JACHHT010000001">
    <property type="protein sequence ID" value="MBB6520642.1"/>
    <property type="molecule type" value="Genomic_DNA"/>
</dbReference>
<evidence type="ECO:0000256" key="6">
    <source>
        <dbReference type="ARBA" id="ARBA00023065"/>
    </source>
</evidence>
<dbReference type="SUPFAM" id="SSF56935">
    <property type="entry name" value="Porins"/>
    <property type="match status" value="1"/>
</dbReference>
<proteinExistence type="inferred from homology"/>
<evidence type="ECO:0000256" key="3">
    <source>
        <dbReference type="ARBA" id="ARBA00022452"/>
    </source>
</evidence>
<keyword evidence="15" id="KW-0675">Receptor</keyword>
<dbReference type="InterPro" id="IPR036942">
    <property type="entry name" value="Beta-barrel_TonB_sf"/>
</dbReference>
<evidence type="ECO:0000259" key="14">
    <source>
        <dbReference type="Pfam" id="PF07715"/>
    </source>
</evidence>
<dbReference type="PROSITE" id="PS52016">
    <property type="entry name" value="TONB_DEPENDENT_REC_3"/>
    <property type="match status" value="1"/>
</dbReference>
<keyword evidence="9 10" id="KW-0998">Cell outer membrane</keyword>
<evidence type="ECO:0000256" key="5">
    <source>
        <dbReference type="ARBA" id="ARBA00022729"/>
    </source>
</evidence>
<feature type="domain" description="TonB-dependent receptor-like beta-barrel" evidence="13">
    <location>
        <begin position="299"/>
        <end position="721"/>
    </location>
</feature>
<sequence length="745" mass="83867">MRLLKPLCFFISISQLSLSAYATDNGDNKSEIEEINVIADRLFADTTRLSPSSTITAEDLKAISLLTAEDSIAYEPNLVVRRRYVGDPNGVLGIRGSGMFQTARSLVFADGLPLHYLLQTRWSGSPRWSLLGPDEIANATVIYGPYSAEYSGNAMGGVVDIKTRTPQERRFIVQGHLLSQDYNELATNDHFNGNKIYMAYEDKIDDLSLSASYNRLRNNSQPMSQYFTNASEAEALDDLGVTGYIRGKDKYGDDVIYIGDSGAEESTTELYKLKLNYQLGNMQLRGTIAYEDRLREEQDKNNYLVDASGNTYWGLGNRNFEQRTQERNSLLLGFGVSAEIWGNWFYDIYATNFEIIKDKERRSGLNPDDPNFGSRNGRLTQFGDTGWNTLDIKLGTDSLFNRDDMRLSIGLLKDRYQLAINGFNINANDGSVVSTRSPSQGETSTTAAFAQWGWQSTESLDFALGLRYEQWKTLDGLYNNIQAPKRDENTWSPKFSAGYTLNERWSVRYSAAQAYRFPIVEELYRNEAAATAVLIADASLEPEQGIHHNISLINEFDSGKLQINVFWEKIKDSIYNQRGTINDGGNNISVSTFLAIDEVNTSGAEFIYEQGNFLIEKLSLRFNLNYTDAEITKNSANTSIEGNDLPRIPSWRSNVMLSYPVNDALSVHSSFRYASNSHGNLDNSDRGGEVFGAIDDYFFVNTKVSWRMSEALSLSAGVDNLFNDTAYVAHPWPSRSYYLEGRYQF</sequence>
<dbReference type="InterPro" id="IPR037066">
    <property type="entry name" value="Plug_dom_sf"/>
</dbReference>
<dbReference type="InterPro" id="IPR012910">
    <property type="entry name" value="Plug_dom"/>
</dbReference>
<dbReference type="GO" id="GO:0009279">
    <property type="term" value="C:cell outer membrane"/>
    <property type="evidence" value="ECO:0007669"/>
    <property type="project" value="UniProtKB-SubCell"/>
</dbReference>
<comment type="similarity">
    <text evidence="10 11">Belongs to the TonB-dependent receptor family.</text>
</comment>
<evidence type="ECO:0000256" key="10">
    <source>
        <dbReference type="PROSITE-ProRule" id="PRU01360"/>
    </source>
</evidence>
<dbReference type="InterPro" id="IPR000531">
    <property type="entry name" value="Beta-barrel_TonB"/>
</dbReference>
<keyword evidence="3 10" id="KW-1134">Transmembrane beta strand</keyword>
<feature type="domain" description="TonB-dependent receptor plug" evidence="14">
    <location>
        <begin position="51"/>
        <end position="158"/>
    </location>
</feature>
<dbReference type="AlphaFoldDB" id="A0A7X0JR60"/>
<keyword evidence="7 11" id="KW-0798">TonB box</keyword>
<evidence type="ECO:0000256" key="11">
    <source>
        <dbReference type="RuleBase" id="RU003357"/>
    </source>
</evidence>
<dbReference type="GO" id="GO:0044718">
    <property type="term" value="P:siderophore transmembrane transport"/>
    <property type="evidence" value="ECO:0007669"/>
    <property type="project" value="TreeGrafter"/>
</dbReference>
<evidence type="ECO:0000256" key="8">
    <source>
        <dbReference type="ARBA" id="ARBA00023136"/>
    </source>
</evidence>
<feature type="signal peptide" evidence="12">
    <location>
        <begin position="1"/>
        <end position="22"/>
    </location>
</feature>
<keyword evidence="2 10" id="KW-0813">Transport</keyword>